<accession>A0AAP0QRE8</accession>
<evidence type="ECO:0000256" key="2">
    <source>
        <dbReference type="SAM" id="Phobius"/>
    </source>
</evidence>
<evidence type="ECO:0000256" key="1">
    <source>
        <dbReference type="SAM" id="MobiDB-lite"/>
    </source>
</evidence>
<reference evidence="3 4" key="1">
    <citation type="submission" date="2024-05" db="EMBL/GenBank/DDBJ databases">
        <title>Haplotype-resolved chromosome-level genome assembly of Huyou (Citrus changshanensis).</title>
        <authorList>
            <person name="Miao C."/>
            <person name="Chen W."/>
            <person name="Wu Y."/>
            <person name="Wang L."/>
            <person name="Zhao S."/>
            <person name="Grierson D."/>
            <person name="Xu C."/>
            <person name="Chen K."/>
        </authorList>
    </citation>
    <scope>NUCLEOTIDE SEQUENCE [LARGE SCALE GENOMIC DNA]</scope>
    <source>
        <strain evidence="3">01-14</strain>
        <tissue evidence="3">Leaf</tissue>
    </source>
</reference>
<feature type="compositionally biased region" description="Low complexity" evidence="1">
    <location>
        <begin position="10"/>
        <end position="19"/>
    </location>
</feature>
<sequence length="304" mass="34841">MRKKEKHQSQDQNQNSASSPPWQDLNPYLLSMIFARLSLQDQLSGPAYVCRAWLSATLFALFPNSVLDLSLIDKLRGRRQRLRFTLLLKQALDTYDGWVAIYFPSKFVFGYFATAYIAEKTPNVASLFLSSDLVAGSMALPLCVSFMYWKKLRVFHSRVINPEEGFAVLTQLADFCGNLVELGVHGRITERQVVCIVEGFPRLRVLDLSESCLYSTTLGILLERGSKYLKQLNILHCMILDDEDGKDIRDGHYCLVRKWRREMLGKASTNLKNLKMFMHCLEMDIISCAKCRDVKSKYNKNLAK</sequence>
<evidence type="ECO:0000313" key="4">
    <source>
        <dbReference type="Proteomes" id="UP001428341"/>
    </source>
</evidence>
<dbReference type="PANTHER" id="PTHR38926:SF2">
    <property type="entry name" value="F-BOX_LRR-REPEAT PROTEIN 21-RELATED"/>
    <property type="match status" value="1"/>
</dbReference>
<dbReference type="AlphaFoldDB" id="A0AAP0QRE8"/>
<dbReference type="Gene3D" id="3.80.10.10">
    <property type="entry name" value="Ribonuclease Inhibitor"/>
    <property type="match status" value="1"/>
</dbReference>
<dbReference type="Proteomes" id="UP001428341">
    <property type="component" value="Unassembled WGS sequence"/>
</dbReference>
<dbReference type="EMBL" id="JBCGBO010000004">
    <property type="protein sequence ID" value="KAK9209110.1"/>
    <property type="molecule type" value="Genomic_DNA"/>
</dbReference>
<keyword evidence="2" id="KW-0812">Transmembrane</keyword>
<feature type="transmembrane region" description="Helical" evidence="2">
    <location>
        <begin position="124"/>
        <end position="149"/>
    </location>
</feature>
<gene>
    <name evidence="3" type="ORF">WN944_001474</name>
</gene>
<dbReference type="InterPro" id="IPR032675">
    <property type="entry name" value="LRR_dom_sf"/>
</dbReference>
<keyword evidence="2" id="KW-0472">Membrane</keyword>
<organism evidence="3 4">
    <name type="scientific">Citrus x changshan-huyou</name>
    <dbReference type="NCBI Taxonomy" id="2935761"/>
    <lineage>
        <taxon>Eukaryota</taxon>
        <taxon>Viridiplantae</taxon>
        <taxon>Streptophyta</taxon>
        <taxon>Embryophyta</taxon>
        <taxon>Tracheophyta</taxon>
        <taxon>Spermatophyta</taxon>
        <taxon>Magnoliopsida</taxon>
        <taxon>eudicotyledons</taxon>
        <taxon>Gunneridae</taxon>
        <taxon>Pentapetalae</taxon>
        <taxon>rosids</taxon>
        <taxon>malvids</taxon>
        <taxon>Sapindales</taxon>
        <taxon>Rutaceae</taxon>
        <taxon>Aurantioideae</taxon>
        <taxon>Citrus</taxon>
    </lineage>
</organism>
<proteinExistence type="predicted"/>
<keyword evidence="4" id="KW-1185">Reference proteome</keyword>
<protein>
    <submittedName>
        <fullName evidence="3">Uncharacterized protein</fullName>
    </submittedName>
</protein>
<dbReference type="PANTHER" id="PTHR38926">
    <property type="entry name" value="F-BOX DOMAIN CONTAINING PROTEIN, EXPRESSED"/>
    <property type="match status" value="1"/>
</dbReference>
<feature type="transmembrane region" description="Helical" evidence="2">
    <location>
        <begin position="99"/>
        <end position="118"/>
    </location>
</feature>
<keyword evidence="2" id="KW-1133">Transmembrane helix</keyword>
<name>A0AAP0QRE8_9ROSI</name>
<feature type="region of interest" description="Disordered" evidence="1">
    <location>
        <begin position="1"/>
        <end position="22"/>
    </location>
</feature>
<dbReference type="SUPFAM" id="SSF52047">
    <property type="entry name" value="RNI-like"/>
    <property type="match status" value="1"/>
</dbReference>
<evidence type="ECO:0000313" key="3">
    <source>
        <dbReference type="EMBL" id="KAK9209110.1"/>
    </source>
</evidence>
<comment type="caution">
    <text evidence="3">The sequence shown here is derived from an EMBL/GenBank/DDBJ whole genome shotgun (WGS) entry which is preliminary data.</text>
</comment>